<evidence type="ECO:0000313" key="2">
    <source>
        <dbReference type="Proteomes" id="UP000295601"/>
    </source>
</evidence>
<dbReference type="Proteomes" id="UP000295601">
    <property type="component" value="Unassembled WGS sequence"/>
</dbReference>
<dbReference type="AlphaFoldDB" id="A0A4V3CXI5"/>
<name>A0A4V3CXI5_9MICO</name>
<evidence type="ECO:0000313" key="1">
    <source>
        <dbReference type="EMBL" id="TDP90398.1"/>
    </source>
</evidence>
<protein>
    <submittedName>
        <fullName evidence="1">Uncharacterized protein</fullName>
    </submittedName>
</protein>
<sequence>MKVGNVATFRQQTLTTRLSASHITHIEPVKHRPNWVGNTASGGPIPYHRCV</sequence>
<accession>A0A4V3CXI5</accession>
<comment type="caution">
    <text evidence="1">The sequence shown here is derived from an EMBL/GenBank/DDBJ whole genome shotgun (WGS) entry which is preliminary data.</text>
</comment>
<organism evidence="1 2">
    <name type="scientific">Leucobacter luti</name>
    <dbReference type="NCBI Taxonomy" id="340320"/>
    <lineage>
        <taxon>Bacteria</taxon>
        <taxon>Bacillati</taxon>
        <taxon>Actinomycetota</taxon>
        <taxon>Actinomycetes</taxon>
        <taxon>Micrococcales</taxon>
        <taxon>Microbacteriaceae</taxon>
        <taxon>Leucobacter</taxon>
    </lineage>
</organism>
<keyword evidence="2" id="KW-1185">Reference proteome</keyword>
<gene>
    <name evidence="1" type="ORF">EDF62_2969</name>
</gene>
<reference evidence="1 2" key="1">
    <citation type="submission" date="2019-03" db="EMBL/GenBank/DDBJ databases">
        <title>Genomic analyses of the natural microbiome of Caenorhabditis elegans.</title>
        <authorList>
            <person name="Samuel B."/>
        </authorList>
    </citation>
    <scope>NUCLEOTIDE SEQUENCE [LARGE SCALE GENOMIC DNA]</scope>
    <source>
        <strain evidence="1 2">JUb18</strain>
    </source>
</reference>
<dbReference type="EMBL" id="SNYA01000007">
    <property type="protein sequence ID" value="TDP90398.1"/>
    <property type="molecule type" value="Genomic_DNA"/>
</dbReference>
<proteinExistence type="predicted"/>